<evidence type="ECO:0000256" key="9">
    <source>
        <dbReference type="RuleBase" id="RU003357"/>
    </source>
</evidence>
<evidence type="ECO:0000313" key="13">
    <source>
        <dbReference type="Proteomes" id="UP000445000"/>
    </source>
</evidence>
<name>A0A829YP32_9GAMM</name>
<evidence type="ECO:0000256" key="6">
    <source>
        <dbReference type="ARBA" id="ARBA00023136"/>
    </source>
</evidence>
<dbReference type="EMBL" id="BLJN01000009">
    <property type="protein sequence ID" value="GFE84602.1"/>
    <property type="molecule type" value="Genomic_DNA"/>
</dbReference>
<evidence type="ECO:0000256" key="1">
    <source>
        <dbReference type="ARBA" id="ARBA00004571"/>
    </source>
</evidence>
<dbReference type="SUPFAM" id="SSF56935">
    <property type="entry name" value="Porins"/>
    <property type="match status" value="1"/>
</dbReference>
<dbReference type="Pfam" id="PF07715">
    <property type="entry name" value="Plug"/>
    <property type="match status" value="1"/>
</dbReference>
<keyword evidence="7 8" id="KW-0998">Cell outer membrane</keyword>
<dbReference type="Gene3D" id="2.170.130.10">
    <property type="entry name" value="TonB-dependent receptor, plug domain"/>
    <property type="match status" value="1"/>
</dbReference>
<dbReference type="Pfam" id="PF00593">
    <property type="entry name" value="TonB_dep_Rec_b-barrel"/>
    <property type="match status" value="1"/>
</dbReference>
<comment type="caution">
    <text evidence="12">The sequence shown here is derived from an EMBL/GenBank/DDBJ whole genome shotgun (WGS) entry which is preliminary data.</text>
</comment>
<comment type="similarity">
    <text evidence="8 9">Belongs to the TonB-dependent receptor family.</text>
</comment>
<keyword evidence="2 8" id="KW-0813">Transport</keyword>
<keyword evidence="13" id="KW-1185">Reference proteome</keyword>
<feature type="domain" description="TonB-dependent receptor plug" evidence="11">
    <location>
        <begin position="135"/>
        <end position="244"/>
    </location>
</feature>
<dbReference type="GO" id="GO:0009279">
    <property type="term" value="C:cell outer membrane"/>
    <property type="evidence" value="ECO:0007669"/>
    <property type="project" value="UniProtKB-SubCell"/>
</dbReference>
<dbReference type="InterPro" id="IPR037066">
    <property type="entry name" value="Plug_dom_sf"/>
</dbReference>
<organism evidence="12 13">
    <name type="scientific">Steroidobacter agaridevorans</name>
    <dbReference type="NCBI Taxonomy" id="2695856"/>
    <lineage>
        <taxon>Bacteria</taxon>
        <taxon>Pseudomonadati</taxon>
        <taxon>Pseudomonadota</taxon>
        <taxon>Gammaproteobacteria</taxon>
        <taxon>Steroidobacterales</taxon>
        <taxon>Steroidobacteraceae</taxon>
        <taxon>Steroidobacter</taxon>
    </lineage>
</organism>
<evidence type="ECO:0000313" key="12">
    <source>
        <dbReference type="EMBL" id="GFE84602.1"/>
    </source>
</evidence>
<evidence type="ECO:0000259" key="10">
    <source>
        <dbReference type="Pfam" id="PF00593"/>
    </source>
</evidence>
<dbReference type="PROSITE" id="PS52016">
    <property type="entry name" value="TONB_DEPENDENT_REC_3"/>
    <property type="match status" value="1"/>
</dbReference>
<dbReference type="InterPro" id="IPR012910">
    <property type="entry name" value="Plug_dom"/>
</dbReference>
<gene>
    <name evidence="12" type="ORF">GCM10011487_66020</name>
</gene>
<dbReference type="InterPro" id="IPR000531">
    <property type="entry name" value="Beta-barrel_TonB"/>
</dbReference>
<keyword evidence="3 8" id="KW-1134">Transmembrane beta strand</keyword>
<evidence type="ECO:0000256" key="7">
    <source>
        <dbReference type="ARBA" id="ARBA00023237"/>
    </source>
</evidence>
<comment type="subcellular location">
    <subcellularLocation>
        <location evidence="1 8">Cell outer membrane</location>
        <topology evidence="1 8">Multi-pass membrane protein</topology>
    </subcellularLocation>
</comment>
<dbReference type="InterPro" id="IPR036942">
    <property type="entry name" value="Beta-barrel_TonB_sf"/>
</dbReference>
<dbReference type="PANTHER" id="PTHR47234:SF2">
    <property type="entry name" value="TONB-DEPENDENT RECEPTOR"/>
    <property type="match status" value="1"/>
</dbReference>
<dbReference type="Gene3D" id="3.55.50.30">
    <property type="match status" value="1"/>
</dbReference>
<dbReference type="Gene3D" id="2.40.170.20">
    <property type="entry name" value="TonB-dependent receptor, beta-barrel domain"/>
    <property type="match status" value="1"/>
</dbReference>
<proteinExistence type="inferred from homology"/>
<sequence>MPFSRWHVPSTLAIVLLCGWAPLSWALDDSTSNEYELNISAGLLIEAIKQFSQQTDVQFTVDMQATEVDFLRTQGFRARLSARAALARILEGSGLATEWQGDHTVRIYPGIVRPHGEGGEREVEVTGTRLGGGEGPAPIRVYNREEIDRMGVSSLPGVATYLSQQPFSFGQFFQRSGAQHFQLRGLGVDTTLVLINGRRAPPSAASVSLNAYDLNTIPLTAVERIEVMSDSASAIYGSDAIGGVVNIILKGAGAGPDVHLHYGGAAGGANERRIAGSVGTSGQRFKSSLTLDYFDRSMLVGAERDLWRDQDYRRFGGRDYRTTSAPRANVYSLAGAPLPGLPTSQASVPMGSTGVGLRPEDFLATAGDVSLYTSRQTRSIDPDLKQLSAVGSAELSLGERSTMFGEMLISASDVVNQGTLSPVTGQIVPAENPYNPFGQAVRVDFSLAGTKPVSEVTEARSKRFVLGARGDLSRWDWELALTGSDESTDVTTINELDPTRVQAALRSTDPQTALNPFVDGPAGSDALLSSLVRNQQYDYSSRAWLLSGFLRGALFRMPGGTSELVVGGEVRREEVEAVDPTPLEQERDIVSEFAELKLPLLKQLSLKLALRADFYEHATDSVNPQYGLVWRPSQDWLVRAAYGTSFRPPSLAELSYPRTELVFPLADPRRGGSLYPVRVTVGGNPELGNVSAHSFTTGIAYRVSDWPGLHWGVHYWRVVMDNRIFSPALNLEKLEEETGRVTRSAPTENDRLIGWPGALQSVDISLLNYGGLETRGIDLDLSYRITTGLGSMQSALSATWVDKYSSKDFAPLTTPDRVGIANYLGTIPEWRLIGSLTWEGSGWGVSTTATFTPSYQDSDLTGPLDRRLPSRTLIDLQTWLELDRLFDPACFEGMRVTAGALNLFDEDVDFAKAGLMFGFDISQADLKQRFAYLRITKSF</sequence>
<reference evidence="13" key="1">
    <citation type="submission" date="2020-01" db="EMBL/GenBank/DDBJ databases">
        <title>'Steroidobacter agaridevorans' sp. nov., agar-degrading bacteria isolated from rhizosphere soils.</title>
        <authorList>
            <person name="Ikenaga M."/>
            <person name="Kataoka M."/>
            <person name="Murouchi A."/>
            <person name="Katsuragi S."/>
            <person name="Sakai M."/>
        </authorList>
    </citation>
    <scope>NUCLEOTIDE SEQUENCE [LARGE SCALE GENOMIC DNA]</scope>
    <source>
        <strain evidence="13">YU21-B</strain>
    </source>
</reference>
<evidence type="ECO:0000256" key="3">
    <source>
        <dbReference type="ARBA" id="ARBA00022452"/>
    </source>
</evidence>
<dbReference type="Proteomes" id="UP000445000">
    <property type="component" value="Unassembled WGS sequence"/>
</dbReference>
<keyword evidence="4 8" id="KW-0812">Transmembrane</keyword>
<protein>
    <submittedName>
        <fullName evidence="12">TonB-dependent receptor</fullName>
    </submittedName>
</protein>
<evidence type="ECO:0000256" key="4">
    <source>
        <dbReference type="ARBA" id="ARBA00022692"/>
    </source>
</evidence>
<evidence type="ECO:0000256" key="2">
    <source>
        <dbReference type="ARBA" id="ARBA00022448"/>
    </source>
</evidence>
<keyword evidence="12" id="KW-0675">Receptor</keyword>
<evidence type="ECO:0000256" key="8">
    <source>
        <dbReference type="PROSITE-ProRule" id="PRU01360"/>
    </source>
</evidence>
<accession>A0A829YP32</accession>
<keyword evidence="6 8" id="KW-0472">Membrane</keyword>
<dbReference type="PANTHER" id="PTHR47234">
    <property type="match status" value="1"/>
</dbReference>
<keyword evidence="5 9" id="KW-0798">TonB box</keyword>
<dbReference type="AlphaFoldDB" id="A0A829YP32"/>
<feature type="domain" description="TonB-dependent receptor-like beta-barrel" evidence="10">
    <location>
        <begin position="464"/>
        <end position="903"/>
    </location>
</feature>
<dbReference type="RefSeq" id="WP_161816189.1">
    <property type="nucleotide sequence ID" value="NZ_BLJN01000009.1"/>
</dbReference>
<evidence type="ECO:0000259" key="11">
    <source>
        <dbReference type="Pfam" id="PF07715"/>
    </source>
</evidence>
<dbReference type="InterPro" id="IPR039426">
    <property type="entry name" value="TonB-dep_rcpt-like"/>
</dbReference>
<evidence type="ECO:0000256" key="5">
    <source>
        <dbReference type="ARBA" id="ARBA00023077"/>
    </source>
</evidence>